<dbReference type="AlphaFoldDB" id="A0A9D3YX94"/>
<feature type="region of interest" description="Disordered" evidence="1">
    <location>
        <begin position="1"/>
        <end position="41"/>
    </location>
</feature>
<evidence type="ECO:0000313" key="2">
    <source>
        <dbReference type="EMBL" id="KAH3709035.1"/>
    </source>
</evidence>
<feature type="compositionally biased region" description="Basic and acidic residues" evidence="1">
    <location>
        <begin position="100"/>
        <end position="109"/>
    </location>
</feature>
<reference evidence="2" key="2">
    <citation type="submission" date="2020-11" db="EMBL/GenBank/DDBJ databases">
        <authorList>
            <person name="McCartney M.A."/>
            <person name="Auch B."/>
            <person name="Kono T."/>
            <person name="Mallez S."/>
            <person name="Becker A."/>
            <person name="Gohl D.M."/>
            <person name="Silverstein K.A.T."/>
            <person name="Koren S."/>
            <person name="Bechman K.B."/>
            <person name="Herman A."/>
            <person name="Abrahante J.E."/>
            <person name="Garbe J."/>
        </authorList>
    </citation>
    <scope>NUCLEOTIDE SEQUENCE</scope>
    <source>
        <strain evidence="2">Duluth1</strain>
        <tissue evidence="2">Whole animal</tissue>
    </source>
</reference>
<keyword evidence="3" id="KW-1185">Reference proteome</keyword>
<feature type="compositionally biased region" description="Pro residues" evidence="1">
    <location>
        <begin position="89"/>
        <end position="99"/>
    </location>
</feature>
<gene>
    <name evidence="2" type="ORF">DPMN_068495</name>
</gene>
<organism evidence="2 3">
    <name type="scientific">Dreissena polymorpha</name>
    <name type="common">Zebra mussel</name>
    <name type="synonym">Mytilus polymorpha</name>
    <dbReference type="NCBI Taxonomy" id="45954"/>
    <lineage>
        <taxon>Eukaryota</taxon>
        <taxon>Metazoa</taxon>
        <taxon>Spiralia</taxon>
        <taxon>Lophotrochozoa</taxon>
        <taxon>Mollusca</taxon>
        <taxon>Bivalvia</taxon>
        <taxon>Autobranchia</taxon>
        <taxon>Heteroconchia</taxon>
        <taxon>Euheterodonta</taxon>
        <taxon>Imparidentia</taxon>
        <taxon>Neoheterodontei</taxon>
        <taxon>Myida</taxon>
        <taxon>Dreissenoidea</taxon>
        <taxon>Dreissenidae</taxon>
        <taxon>Dreissena</taxon>
    </lineage>
</organism>
<evidence type="ECO:0000313" key="3">
    <source>
        <dbReference type="Proteomes" id="UP000828390"/>
    </source>
</evidence>
<sequence length="140" mass="16113">MSREKAKKPTKDFVSRKDWKDPLKNAGSRVDPLRVSPSKFKLSKYNYSTDLPKVNNDAIVRKPYVEYKLPDIDPVTGRPRRKYQRKPPPENQPKPPPKPKPAEEVKEIKKPTEVPIATYEGYSATGTIKRTLVLQYGKSY</sequence>
<name>A0A9D3YX94_DREPO</name>
<protein>
    <submittedName>
        <fullName evidence="2">Uncharacterized protein</fullName>
    </submittedName>
</protein>
<dbReference type="Proteomes" id="UP000828390">
    <property type="component" value="Unassembled WGS sequence"/>
</dbReference>
<feature type="region of interest" description="Disordered" evidence="1">
    <location>
        <begin position="70"/>
        <end position="109"/>
    </location>
</feature>
<feature type="compositionally biased region" description="Basic and acidic residues" evidence="1">
    <location>
        <begin position="1"/>
        <end position="23"/>
    </location>
</feature>
<evidence type="ECO:0000256" key="1">
    <source>
        <dbReference type="SAM" id="MobiDB-lite"/>
    </source>
</evidence>
<comment type="caution">
    <text evidence="2">The sequence shown here is derived from an EMBL/GenBank/DDBJ whole genome shotgun (WGS) entry which is preliminary data.</text>
</comment>
<dbReference type="EMBL" id="JAIWYP010000014">
    <property type="protein sequence ID" value="KAH3709035.1"/>
    <property type="molecule type" value="Genomic_DNA"/>
</dbReference>
<reference evidence="2" key="1">
    <citation type="journal article" date="2019" name="bioRxiv">
        <title>The Genome of the Zebra Mussel, Dreissena polymorpha: A Resource for Invasive Species Research.</title>
        <authorList>
            <person name="McCartney M.A."/>
            <person name="Auch B."/>
            <person name="Kono T."/>
            <person name="Mallez S."/>
            <person name="Zhang Y."/>
            <person name="Obille A."/>
            <person name="Becker A."/>
            <person name="Abrahante J.E."/>
            <person name="Garbe J."/>
            <person name="Badalamenti J.P."/>
            <person name="Herman A."/>
            <person name="Mangelson H."/>
            <person name="Liachko I."/>
            <person name="Sullivan S."/>
            <person name="Sone E.D."/>
            <person name="Koren S."/>
            <person name="Silverstein K.A.T."/>
            <person name="Beckman K.B."/>
            <person name="Gohl D.M."/>
        </authorList>
    </citation>
    <scope>NUCLEOTIDE SEQUENCE</scope>
    <source>
        <strain evidence="2">Duluth1</strain>
        <tissue evidence="2">Whole animal</tissue>
    </source>
</reference>
<proteinExistence type="predicted"/>
<accession>A0A9D3YX94</accession>